<sequence>MDFEEEYKKNRTAMKRCRKTETASFIVLAANIAISIWLLVAAVISGEVLVLIASVLGLAASALGILGLYKKDSAIAIAAGVFLIAEMGIMFFADGPDLIGVLEVAVFGYFAAANFLNIKKYRWLEQQDGFPNFEPRLKEYDMDRAQRNIKDPYARKMEEMKKNNASAGHMDEL</sequence>
<reference evidence="2 3" key="1">
    <citation type="journal article" date="2014" name="PLoS ONE">
        <title>Rumen cellulosomics: divergent fiber-degrading strategies revealed by comparative genome-wide analysis of six ruminococcal strains.</title>
        <authorList>
            <person name="Dassa B."/>
            <person name="Borovok I."/>
            <person name="Ruimy-Israeli V."/>
            <person name="Lamed R."/>
            <person name="Flint H.J."/>
            <person name="Duncan S.H."/>
            <person name="Henrissat B."/>
            <person name="Coutinho P."/>
            <person name="Morrison M."/>
            <person name="Mosoni P."/>
            <person name="Yeoman C.J."/>
            <person name="White B.A."/>
            <person name="Bayer E.A."/>
        </authorList>
    </citation>
    <scope>NUCLEOTIDE SEQUENCE [LARGE SCALE GENOMIC DNA]</scope>
    <source>
        <strain evidence="2 3">007c</strain>
    </source>
</reference>
<gene>
    <name evidence="2" type="ORF">RF007C_07980</name>
</gene>
<keyword evidence="1" id="KW-0812">Transmembrane</keyword>
<dbReference type="EMBL" id="ATAX01000035">
    <property type="protein sequence ID" value="EWM52467.1"/>
    <property type="molecule type" value="Genomic_DNA"/>
</dbReference>
<proteinExistence type="predicted"/>
<dbReference type="RefSeq" id="WP_037300939.1">
    <property type="nucleotide sequence ID" value="NZ_ATAX01000035.1"/>
</dbReference>
<evidence type="ECO:0000256" key="1">
    <source>
        <dbReference type="SAM" id="Phobius"/>
    </source>
</evidence>
<accession>W7UVV0</accession>
<feature type="transmembrane region" description="Helical" evidence="1">
    <location>
        <begin position="98"/>
        <end position="116"/>
    </location>
</feature>
<feature type="transmembrane region" description="Helical" evidence="1">
    <location>
        <begin position="21"/>
        <end position="44"/>
    </location>
</feature>
<feature type="transmembrane region" description="Helical" evidence="1">
    <location>
        <begin position="74"/>
        <end position="92"/>
    </location>
</feature>
<comment type="caution">
    <text evidence="2">The sequence shown here is derived from an EMBL/GenBank/DDBJ whole genome shotgun (WGS) entry which is preliminary data.</text>
</comment>
<evidence type="ECO:0000313" key="2">
    <source>
        <dbReference type="EMBL" id="EWM52467.1"/>
    </source>
</evidence>
<dbReference type="AlphaFoldDB" id="W7UVV0"/>
<evidence type="ECO:0000313" key="3">
    <source>
        <dbReference type="Proteomes" id="UP000019365"/>
    </source>
</evidence>
<organism evidence="2 3">
    <name type="scientific">Ruminococcus flavefaciens 007c</name>
    <dbReference type="NCBI Taxonomy" id="1341157"/>
    <lineage>
        <taxon>Bacteria</taxon>
        <taxon>Bacillati</taxon>
        <taxon>Bacillota</taxon>
        <taxon>Clostridia</taxon>
        <taxon>Eubacteriales</taxon>
        <taxon>Oscillospiraceae</taxon>
        <taxon>Ruminococcus</taxon>
    </lineage>
</organism>
<keyword evidence="1" id="KW-1133">Transmembrane helix</keyword>
<feature type="transmembrane region" description="Helical" evidence="1">
    <location>
        <begin position="50"/>
        <end position="69"/>
    </location>
</feature>
<dbReference type="PATRIC" id="fig|1341157.4.peg.2840"/>
<protein>
    <submittedName>
        <fullName evidence="2">Uncharacterized protein</fullName>
    </submittedName>
</protein>
<name>W7UVV0_RUMFL</name>
<keyword evidence="1" id="KW-0472">Membrane</keyword>
<keyword evidence="3" id="KW-1185">Reference proteome</keyword>
<dbReference type="Proteomes" id="UP000019365">
    <property type="component" value="Unassembled WGS sequence"/>
</dbReference>
<dbReference type="OrthoDB" id="1821781at2"/>